<dbReference type="EMBL" id="LBPX01000011">
    <property type="protein sequence ID" value="KKP67613.1"/>
    <property type="molecule type" value="Genomic_DNA"/>
</dbReference>
<proteinExistence type="predicted"/>
<dbReference type="Proteomes" id="UP000034127">
    <property type="component" value="Unassembled WGS sequence"/>
</dbReference>
<comment type="caution">
    <text evidence="2">The sequence shown here is derived from an EMBL/GenBank/DDBJ whole genome shotgun (WGS) entry which is preliminary data.</text>
</comment>
<gene>
    <name evidence="2" type="ORF">UR63_C0011G0016</name>
</gene>
<evidence type="ECO:0000313" key="3">
    <source>
        <dbReference type="Proteomes" id="UP000034127"/>
    </source>
</evidence>
<name>A0A0G0BDT8_9BACT</name>
<feature type="transmembrane region" description="Helical" evidence="1">
    <location>
        <begin position="20"/>
        <end position="43"/>
    </location>
</feature>
<sequence length="144" mass="16500">MENIDYQIFIDKLVTVSLATLAAIIAAGLTLVFIYLVIIYFRLKKREEISLEMLTLEVRLPKENEIKIDAAEQMFASFSSLKKSGMWSFLDLDDVVSFEIIGRQSDIRFYISAPSRIIDLVEKTVYGYYPAADIKKVDEPNIFS</sequence>
<reference evidence="2 3" key="1">
    <citation type="journal article" date="2015" name="Nature">
        <title>rRNA introns, odd ribosomes, and small enigmatic genomes across a large radiation of phyla.</title>
        <authorList>
            <person name="Brown C.T."/>
            <person name="Hug L.A."/>
            <person name="Thomas B.C."/>
            <person name="Sharon I."/>
            <person name="Castelle C.J."/>
            <person name="Singh A."/>
            <person name="Wilkins M.J."/>
            <person name="Williams K.H."/>
            <person name="Banfield J.F."/>
        </authorList>
    </citation>
    <scope>NUCLEOTIDE SEQUENCE [LARGE SCALE GENOMIC DNA]</scope>
</reference>
<keyword evidence="1" id="KW-0472">Membrane</keyword>
<keyword evidence="1" id="KW-0812">Transmembrane</keyword>
<keyword evidence="1" id="KW-1133">Transmembrane helix</keyword>
<accession>A0A0G0BDT8</accession>
<dbReference type="AlphaFoldDB" id="A0A0G0BDT8"/>
<evidence type="ECO:0000313" key="2">
    <source>
        <dbReference type="EMBL" id="KKP67613.1"/>
    </source>
</evidence>
<protein>
    <submittedName>
        <fullName evidence="2">Uncharacterized protein</fullName>
    </submittedName>
</protein>
<evidence type="ECO:0000256" key="1">
    <source>
        <dbReference type="SAM" id="Phobius"/>
    </source>
</evidence>
<organism evidence="2 3">
    <name type="scientific">Candidatus Roizmanbacteria bacterium GW2011_GWC2_35_12</name>
    <dbReference type="NCBI Taxonomy" id="1618485"/>
    <lineage>
        <taxon>Bacteria</taxon>
        <taxon>Candidatus Roizmaniibacteriota</taxon>
    </lineage>
</organism>